<keyword evidence="1" id="KW-0812">Transmembrane</keyword>
<evidence type="ECO:0000313" key="2">
    <source>
        <dbReference type="EMBL" id="KAE9462835.1"/>
    </source>
</evidence>
<keyword evidence="1" id="KW-0472">Membrane</keyword>
<dbReference type="Pfam" id="PF09737">
    <property type="entry name" value="Det1"/>
    <property type="match status" value="1"/>
</dbReference>
<comment type="caution">
    <text evidence="2">The sequence shown here is derived from an EMBL/GenBank/DDBJ whole genome shotgun (WGS) entry which is preliminary data.</text>
</comment>
<dbReference type="OrthoDB" id="18339at2759"/>
<evidence type="ECO:0008006" key="4">
    <source>
        <dbReference type="Google" id="ProtNLM"/>
    </source>
</evidence>
<dbReference type="InterPro" id="IPR019138">
    <property type="entry name" value="De-etiolated_protein_1_Det1"/>
</dbReference>
<feature type="transmembrane region" description="Helical" evidence="1">
    <location>
        <begin position="243"/>
        <end position="265"/>
    </location>
</feature>
<dbReference type="PANTHER" id="PTHR13374:SF3">
    <property type="entry name" value="DET1 HOMOLOG"/>
    <property type="match status" value="1"/>
</dbReference>
<dbReference type="AlphaFoldDB" id="A0A6A4LXM2"/>
<sequence>MFRRNNVTARIFERQIRTPAPGTSIHCARRFYENLVPSCTIYDVECPDHSFRKFTDDGQYLISFSRNHQDLIVYRPTWLTFSCKDEDCDTHDLPLKSKRFESFFTQLYCVPLASSSEFICKDFFLYIESNQFGLFATSTTQSHDAPAAGGAIPGIPCIEKITFHLLRLEDGVILDERVFRNDYVNVAHSMGVFLYDDLLAIVSLRYQTIHILQIRDSGNLVDVRAIGEFCREDDELFLNSNPLASIIVVCLSLCLFSFFFCESYLSSFF</sequence>
<organism evidence="2 3">
    <name type="scientific">Rhododendron williamsianum</name>
    <dbReference type="NCBI Taxonomy" id="262921"/>
    <lineage>
        <taxon>Eukaryota</taxon>
        <taxon>Viridiplantae</taxon>
        <taxon>Streptophyta</taxon>
        <taxon>Embryophyta</taxon>
        <taxon>Tracheophyta</taxon>
        <taxon>Spermatophyta</taxon>
        <taxon>Magnoliopsida</taxon>
        <taxon>eudicotyledons</taxon>
        <taxon>Gunneridae</taxon>
        <taxon>Pentapetalae</taxon>
        <taxon>asterids</taxon>
        <taxon>Ericales</taxon>
        <taxon>Ericaceae</taxon>
        <taxon>Ericoideae</taxon>
        <taxon>Rhodoreae</taxon>
        <taxon>Rhododendron</taxon>
    </lineage>
</organism>
<keyword evidence="3" id="KW-1185">Reference proteome</keyword>
<name>A0A6A4LXM2_9ERIC</name>
<gene>
    <name evidence="2" type="ORF">C3L33_05256</name>
</gene>
<reference evidence="2 3" key="1">
    <citation type="journal article" date="2019" name="Genome Biol. Evol.">
        <title>The Rhododendron genome and chromosomal organization provide insight into shared whole-genome duplications across the heath family (Ericaceae).</title>
        <authorList>
            <person name="Soza V.L."/>
            <person name="Lindsley D."/>
            <person name="Waalkes A."/>
            <person name="Ramage E."/>
            <person name="Patwardhan R.P."/>
            <person name="Burton J.N."/>
            <person name="Adey A."/>
            <person name="Kumar A."/>
            <person name="Qiu R."/>
            <person name="Shendure J."/>
            <person name="Hall B."/>
        </authorList>
    </citation>
    <scope>NUCLEOTIDE SEQUENCE [LARGE SCALE GENOMIC DNA]</scope>
    <source>
        <strain evidence="2">RSF 1966-606</strain>
    </source>
</reference>
<dbReference type="Proteomes" id="UP000428333">
    <property type="component" value="Linkage Group LG03"/>
</dbReference>
<proteinExistence type="predicted"/>
<protein>
    <recommendedName>
        <fullName evidence="4">Light-mediated development protein DET1</fullName>
    </recommendedName>
</protein>
<dbReference type="GO" id="GO:0005634">
    <property type="term" value="C:nucleus"/>
    <property type="evidence" value="ECO:0007669"/>
    <property type="project" value="TreeGrafter"/>
</dbReference>
<feature type="non-terminal residue" evidence="2">
    <location>
        <position position="1"/>
    </location>
</feature>
<dbReference type="GO" id="GO:0032436">
    <property type="term" value="P:positive regulation of proteasomal ubiquitin-dependent protein catabolic process"/>
    <property type="evidence" value="ECO:0007669"/>
    <property type="project" value="TreeGrafter"/>
</dbReference>
<evidence type="ECO:0000256" key="1">
    <source>
        <dbReference type="SAM" id="Phobius"/>
    </source>
</evidence>
<evidence type="ECO:0000313" key="3">
    <source>
        <dbReference type="Proteomes" id="UP000428333"/>
    </source>
</evidence>
<dbReference type="GO" id="GO:0031625">
    <property type="term" value="F:ubiquitin protein ligase binding"/>
    <property type="evidence" value="ECO:0007669"/>
    <property type="project" value="TreeGrafter"/>
</dbReference>
<dbReference type="GO" id="GO:0031461">
    <property type="term" value="C:cullin-RING ubiquitin ligase complex"/>
    <property type="evidence" value="ECO:0007669"/>
    <property type="project" value="TreeGrafter"/>
</dbReference>
<dbReference type="GO" id="GO:1990756">
    <property type="term" value="F:ubiquitin-like ligase-substrate adaptor activity"/>
    <property type="evidence" value="ECO:0007669"/>
    <property type="project" value="TreeGrafter"/>
</dbReference>
<accession>A0A6A4LXM2</accession>
<dbReference type="EMBL" id="QEFC01000658">
    <property type="protein sequence ID" value="KAE9462835.1"/>
    <property type="molecule type" value="Genomic_DNA"/>
</dbReference>
<dbReference type="PANTHER" id="PTHR13374">
    <property type="entry name" value="DET1 HOMOLOG DE-ETIOLATED-1 HOMOLOG"/>
    <property type="match status" value="1"/>
</dbReference>
<keyword evidence="1" id="KW-1133">Transmembrane helix</keyword>
<dbReference type="GO" id="GO:0016567">
    <property type="term" value="P:protein ubiquitination"/>
    <property type="evidence" value="ECO:0007669"/>
    <property type="project" value="TreeGrafter"/>
</dbReference>